<gene>
    <name evidence="1" type="ORF">GCM10023082_23530</name>
</gene>
<dbReference type="EMBL" id="BAABEP010000012">
    <property type="protein sequence ID" value="GAA3724837.1"/>
    <property type="molecule type" value="Genomic_DNA"/>
</dbReference>
<sequence length="96" mass="10299">MAGDTYHAEGTIRAGIGLLLDEFGADADVVLLVRGSHRLPWQRPVPDELLERHPGCLVVDMGVPGDDFGGFRGWVRTFGASKVCARAAVDVLLGVR</sequence>
<evidence type="ECO:0000313" key="2">
    <source>
        <dbReference type="Proteomes" id="UP001499884"/>
    </source>
</evidence>
<protein>
    <submittedName>
        <fullName evidence="1">Uncharacterized protein</fullName>
    </submittedName>
</protein>
<dbReference type="Proteomes" id="UP001499884">
    <property type="component" value="Unassembled WGS sequence"/>
</dbReference>
<organism evidence="1 2">
    <name type="scientific">Streptomyces tremellae</name>
    <dbReference type="NCBI Taxonomy" id="1124239"/>
    <lineage>
        <taxon>Bacteria</taxon>
        <taxon>Bacillati</taxon>
        <taxon>Actinomycetota</taxon>
        <taxon>Actinomycetes</taxon>
        <taxon>Kitasatosporales</taxon>
        <taxon>Streptomycetaceae</taxon>
        <taxon>Streptomyces</taxon>
    </lineage>
</organism>
<reference evidence="2" key="1">
    <citation type="journal article" date="2019" name="Int. J. Syst. Evol. Microbiol.">
        <title>The Global Catalogue of Microorganisms (GCM) 10K type strain sequencing project: providing services to taxonomists for standard genome sequencing and annotation.</title>
        <authorList>
            <consortium name="The Broad Institute Genomics Platform"/>
            <consortium name="The Broad Institute Genome Sequencing Center for Infectious Disease"/>
            <person name="Wu L."/>
            <person name="Ma J."/>
        </authorList>
    </citation>
    <scope>NUCLEOTIDE SEQUENCE [LARGE SCALE GENOMIC DNA]</scope>
    <source>
        <strain evidence="2">JCM 30846</strain>
    </source>
</reference>
<dbReference type="RefSeq" id="WP_345644997.1">
    <property type="nucleotide sequence ID" value="NZ_BAABEP010000012.1"/>
</dbReference>
<comment type="caution">
    <text evidence="1">The sequence shown here is derived from an EMBL/GenBank/DDBJ whole genome shotgun (WGS) entry which is preliminary data.</text>
</comment>
<accession>A0ABP7EW07</accession>
<evidence type="ECO:0000313" key="1">
    <source>
        <dbReference type="EMBL" id="GAA3724837.1"/>
    </source>
</evidence>
<proteinExistence type="predicted"/>
<name>A0ABP7EW07_9ACTN</name>
<keyword evidence="2" id="KW-1185">Reference proteome</keyword>